<keyword evidence="3" id="KW-0235">DNA replication</keyword>
<sequence length="634" mass="73448">MQNMAEKVTHLTHDALKSIVENKDGTTQYFVQILNVDTDREMTVKSGSISECICSDGFAKMKMQILNLSPSTLANISKYKPIIKIQELMMKSSFYIIKKHEVIYLDKGIVGQPYEYDVYKSMNYTNPNGNTEIQFPKAPHTLSLNSNKKLSILKQQSQQTNENINSDQQQGKSAIKLSIQQKQQQSKPAIQKIEHQNQYPAYDQNLLKISELYPGMRGFKIKGRITTKTDITQFKSGKGNLFSIEIIDSEKSTIQGVFFNASCDRFYKEIEIGKVYYFENGQVKTNRFSSKNQNQSEYQIHFEEASKIISALEDQQIDAFPFNIKTIGDIDNLQQDDKCDVLGVITEVKPTTQITTKSGENKAKKNITIFDQTQRGIDIVLWGTQAEKWQFQKDEIVAFRGLKVTDYQAIRSLTVTNSTTYEKDISKLQKINKFQEFYQFYDENKDFIESKPKESKKKFALSYIEQIKKDFEGQRNNKLTKFYEIKAYITTIFSKSMFYTACENCKRKVTEVPQTKLYHCQHCNQNYPIPSYKYFFSAKIADTTGNLTVNVSNDQGQSILKHSCDEFAKSNQKEDIVKRATFQQFRFLIIAKMETYNDEIKPRFQIQSIIQDDVVSDNEELYNQIQQMLNIKTE</sequence>
<feature type="domain" description="OB" evidence="10">
    <location>
        <begin position="220"/>
        <end position="306"/>
    </location>
</feature>
<comment type="subcellular location">
    <subcellularLocation>
        <location evidence="1">Nucleus</location>
    </subcellularLocation>
</comment>
<dbReference type="GO" id="GO:0003677">
    <property type="term" value="F:DNA binding"/>
    <property type="evidence" value="ECO:0007669"/>
    <property type="project" value="UniProtKB-KW"/>
</dbReference>
<evidence type="ECO:0000256" key="2">
    <source>
        <dbReference type="ARBA" id="ARBA00005690"/>
    </source>
</evidence>
<dbReference type="InterPro" id="IPR013955">
    <property type="entry name" value="Rep_factor-A_C"/>
</dbReference>
<evidence type="ECO:0000256" key="8">
    <source>
        <dbReference type="ARBA" id="ARBA00023242"/>
    </source>
</evidence>
<evidence type="ECO:0000256" key="4">
    <source>
        <dbReference type="ARBA" id="ARBA00022723"/>
    </source>
</evidence>
<evidence type="ECO:0000313" key="13">
    <source>
        <dbReference type="EMBL" id="CAD8059870.1"/>
    </source>
</evidence>
<keyword evidence="8" id="KW-0539">Nucleus</keyword>
<protein>
    <recommendedName>
        <fullName evidence="15">Replication protein A subunit</fullName>
    </recommendedName>
</protein>
<dbReference type="PANTHER" id="PTHR47165:SF4">
    <property type="entry name" value="OS03G0429900 PROTEIN"/>
    <property type="match status" value="1"/>
</dbReference>
<evidence type="ECO:0000259" key="11">
    <source>
        <dbReference type="Pfam" id="PF08646"/>
    </source>
</evidence>
<evidence type="ECO:0008006" key="15">
    <source>
        <dbReference type="Google" id="ProtNLM"/>
    </source>
</evidence>
<dbReference type="GO" id="GO:0008270">
    <property type="term" value="F:zinc ion binding"/>
    <property type="evidence" value="ECO:0007669"/>
    <property type="project" value="UniProtKB-KW"/>
</dbReference>
<feature type="domain" description="Replication protein A OB" evidence="12">
    <location>
        <begin position="327"/>
        <end position="423"/>
    </location>
</feature>
<evidence type="ECO:0000256" key="9">
    <source>
        <dbReference type="SAM" id="MobiDB-lite"/>
    </source>
</evidence>
<keyword evidence="5" id="KW-0863">Zinc-finger</keyword>
<feature type="compositionally biased region" description="Polar residues" evidence="9">
    <location>
        <begin position="160"/>
        <end position="171"/>
    </location>
</feature>
<evidence type="ECO:0000256" key="7">
    <source>
        <dbReference type="ARBA" id="ARBA00023125"/>
    </source>
</evidence>
<evidence type="ECO:0000256" key="3">
    <source>
        <dbReference type="ARBA" id="ARBA00022705"/>
    </source>
</evidence>
<evidence type="ECO:0000259" key="12">
    <source>
        <dbReference type="Pfam" id="PF16900"/>
    </source>
</evidence>
<keyword evidence="7" id="KW-0238">DNA-binding</keyword>
<dbReference type="Proteomes" id="UP000688137">
    <property type="component" value="Unassembled WGS sequence"/>
</dbReference>
<dbReference type="FunFam" id="2.40.50.140:FF:000041">
    <property type="entry name" value="Replication protein A subunit"/>
    <property type="match status" value="1"/>
</dbReference>
<dbReference type="InterPro" id="IPR031657">
    <property type="entry name" value="REPA_OB_2"/>
</dbReference>
<dbReference type="OMA" id="FNSYAML"/>
<feature type="region of interest" description="Disordered" evidence="9">
    <location>
        <begin position="154"/>
        <end position="176"/>
    </location>
</feature>
<name>A0A8S1KWL9_PARPR</name>
<dbReference type="Pfam" id="PF16900">
    <property type="entry name" value="REPA_OB_2"/>
    <property type="match status" value="1"/>
</dbReference>
<comment type="caution">
    <text evidence="13">The sequence shown here is derived from an EMBL/GenBank/DDBJ whole genome shotgun (WGS) entry which is preliminary data.</text>
</comment>
<dbReference type="Pfam" id="PF01336">
    <property type="entry name" value="tRNA_anti-codon"/>
    <property type="match status" value="1"/>
</dbReference>
<evidence type="ECO:0000313" key="14">
    <source>
        <dbReference type="Proteomes" id="UP000688137"/>
    </source>
</evidence>
<keyword evidence="4" id="KW-0479">Metal-binding</keyword>
<dbReference type="Pfam" id="PF08646">
    <property type="entry name" value="Rep_fac-A_C"/>
    <property type="match status" value="1"/>
</dbReference>
<keyword evidence="14" id="KW-1185">Reference proteome</keyword>
<evidence type="ECO:0000259" key="10">
    <source>
        <dbReference type="Pfam" id="PF01336"/>
    </source>
</evidence>
<keyword evidence="6" id="KW-0862">Zinc</keyword>
<dbReference type="EMBL" id="CAJJDM010000028">
    <property type="protein sequence ID" value="CAD8059870.1"/>
    <property type="molecule type" value="Genomic_DNA"/>
</dbReference>
<dbReference type="InterPro" id="IPR004365">
    <property type="entry name" value="NA-bd_OB_tRNA"/>
</dbReference>
<organism evidence="13 14">
    <name type="scientific">Paramecium primaurelia</name>
    <dbReference type="NCBI Taxonomy" id="5886"/>
    <lineage>
        <taxon>Eukaryota</taxon>
        <taxon>Sar</taxon>
        <taxon>Alveolata</taxon>
        <taxon>Ciliophora</taxon>
        <taxon>Intramacronucleata</taxon>
        <taxon>Oligohymenophorea</taxon>
        <taxon>Peniculida</taxon>
        <taxon>Parameciidae</taxon>
        <taxon>Paramecium</taxon>
    </lineage>
</organism>
<feature type="domain" description="Replication factor A C-terminal" evidence="11">
    <location>
        <begin position="482"/>
        <end position="621"/>
    </location>
</feature>
<comment type="similarity">
    <text evidence="2">Belongs to the replication factor A protein 1 family.</text>
</comment>
<evidence type="ECO:0000256" key="6">
    <source>
        <dbReference type="ARBA" id="ARBA00022833"/>
    </source>
</evidence>
<dbReference type="FunFam" id="2.40.50.140:FF:000064">
    <property type="entry name" value="Replication protein A subunit"/>
    <property type="match status" value="1"/>
</dbReference>
<reference evidence="13" key="1">
    <citation type="submission" date="2021-01" db="EMBL/GenBank/DDBJ databases">
        <authorList>
            <consortium name="Genoscope - CEA"/>
            <person name="William W."/>
        </authorList>
    </citation>
    <scope>NUCLEOTIDE SEQUENCE</scope>
</reference>
<dbReference type="InterPro" id="IPR047192">
    <property type="entry name" value="Euk_RPA1_DBD_C"/>
</dbReference>
<dbReference type="GO" id="GO:0006260">
    <property type="term" value="P:DNA replication"/>
    <property type="evidence" value="ECO:0007669"/>
    <property type="project" value="UniProtKB-KW"/>
</dbReference>
<dbReference type="CDD" id="cd04474">
    <property type="entry name" value="RPA1_DBD_A"/>
    <property type="match status" value="1"/>
</dbReference>
<dbReference type="AlphaFoldDB" id="A0A8S1KWL9"/>
<dbReference type="CDD" id="cd04476">
    <property type="entry name" value="RPA1_DBD_C"/>
    <property type="match status" value="1"/>
</dbReference>
<dbReference type="PANTHER" id="PTHR47165">
    <property type="entry name" value="OS03G0429900 PROTEIN"/>
    <property type="match status" value="1"/>
</dbReference>
<evidence type="ECO:0000256" key="1">
    <source>
        <dbReference type="ARBA" id="ARBA00004123"/>
    </source>
</evidence>
<dbReference type="CDD" id="cd04475">
    <property type="entry name" value="RPA1_DBD_B"/>
    <property type="match status" value="1"/>
</dbReference>
<proteinExistence type="inferred from homology"/>
<gene>
    <name evidence="13" type="ORF">PPRIM_AZ9-3.1.T0290208</name>
</gene>
<accession>A0A8S1KWL9</accession>
<evidence type="ECO:0000256" key="5">
    <source>
        <dbReference type="ARBA" id="ARBA00022771"/>
    </source>
</evidence>
<dbReference type="GO" id="GO:0005634">
    <property type="term" value="C:nucleus"/>
    <property type="evidence" value="ECO:0007669"/>
    <property type="project" value="UniProtKB-SubCell"/>
</dbReference>